<evidence type="ECO:0000256" key="2">
    <source>
        <dbReference type="ARBA" id="ARBA00022630"/>
    </source>
</evidence>
<evidence type="ECO:0000256" key="1">
    <source>
        <dbReference type="ARBA" id="ARBA00001917"/>
    </source>
</evidence>
<dbReference type="EMBL" id="CAMPGE010010272">
    <property type="protein sequence ID" value="CAI2369121.1"/>
    <property type="molecule type" value="Genomic_DNA"/>
</dbReference>
<evidence type="ECO:0000256" key="3">
    <source>
        <dbReference type="ARBA" id="ARBA00022643"/>
    </source>
</evidence>
<dbReference type="CDD" id="cd02801">
    <property type="entry name" value="DUS_like_FMN"/>
    <property type="match status" value="1"/>
</dbReference>
<proteinExistence type="predicted"/>
<dbReference type="PANTHER" id="PTHR45936">
    <property type="entry name" value="TRNA-DIHYDROURIDINE(20) SYNTHASE [NAD(P)+]-LIKE"/>
    <property type="match status" value="1"/>
</dbReference>
<evidence type="ECO:0000256" key="6">
    <source>
        <dbReference type="SAM" id="MobiDB-lite"/>
    </source>
</evidence>
<accession>A0AAD1UJR9</accession>
<dbReference type="Gene3D" id="3.20.20.70">
    <property type="entry name" value="Aldolase class I"/>
    <property type="match status" value="1"/>
</dbReference>
<dbReference type="AlphaFoldDB" id="A0AAD1UJR9"/>
<feature type="compositionally biased region" description="Basic residues" evidence="6">
    <location>
        <begin position="308"/>
        <end position="321"/>
    </location>
</feature>
<organism evidence="8 9">
    <name type="scientific">Euplotes crassus</name>
    <dbReference type="NCBI Taxonomy" id="5936"/>
    <lineage>
        <taxon>Eukaryota</taxon>
        <taxon>Sar</taxon>
        <taxon>Alveolata</taxon>
        <taxon>Ciliophora</taxon>
        <taxon>Intramacronucleata</taxon>
        <taxon>Spirotrichea</taxon>
        <taxon>Hypotrichia</taxon>
        <taxon>Euplotida</taxon>
        <taxon>Euplotidae</taxon>
        <taxon>Moneuplotes</taxon>
    </lineage>
</organism>
<dbReference type="PROSITE" id="PS01136">
    <property type="entry name" value="UPF0034"/>
    <property type="match status" value="1"/>
</dbReference>
<dbReference type="Proteomes" id="UP001295684">
    <property type="component" value="Unassembled WGS sequence"/>
</dbReference>
<sequence>MESTQEIPKLCLAPMVRVCTHPFRLLALRHGADFIYTEEIIDKKLIDVERIVNEDLKTIDYVSNKDKSVVLRISEEEKPKLVCQLGTNNPETVVKAAKIIQNDVHSIDINMGCPEFFSIHAGMGAGLVKLPEKARSILQALTENIDIPISCKIRILPEATDTFEFIKTMQSTGIEHLSIHSRIREELSKGFAHWSIIREVIQNKDITIPIRANGDCFSCNDAVEIKRYTSCDGILIARGACHNPAIFNDIKDHWTTVSHEETKEEPAEDPYQEHKKPLHECGLDKLVEEETKLEEFKPEVKEGMSKNQAKKRAKKMLKKSKKDNSAQNGTDGKQSKTLARIIETRNHGCNKVEILSLCQEYLKIAIEYGNRFGNTKYTLNYMLRTHKKEEEAFQRVNSARNMKEMAKALSVDEFYTEQVAERPVLISYFTDTFYKKKNKLKRQKIEEEE</sequence>
<keyword evidence="5" id="KW-0560">Oxidoreductase</keyword>
<gene>
    <name evidence="8" type="ORF">ECRASSUSDP1_LOCUS10419</name>
</gene>
<keyword evidence="4" id="KW-0819">tRNA processing</keyword>
<reference evidence="8" key="1">
    <citation type="submission" date="2023-07" db="EMBL/GenBank/DDBJ databases">
        <authorList>
            <consortium name="AG Swart"/>
            <person name="Singh M."/>
            <person name="Singh A."/>
            <person name="Seah K."/>
            <person name="Emmerich C."/>
        </authorList>
    </citation>
    <scope>NUCLEOTIDE SEQUENCE</scope>
    <source>
        <strain evidence="8">DP1</strain>
    </source>
</reference>
<evidence type="ECO:0000256" key="5">
    <source>
        <dbReference type="ARBA" id="ARBA00023002"/>
    </source>
</evidence>
<comment type="cofactor">
    <cofactor evidence="1">
        <name>FMN</name>
        <dbReference type="ChEBI" id="CHEBI:58210"/>
    </cofactor>
</comment>
<dbReference type="GO" id="GO:0017150">
    <property type="term" value="F:tRNA dihydrouridine synthase activity"/>
    <property type="evidence" value="ECO:0007669"/>
    <property type="project" value="InterPro"/>
</dbReference>
<evidence type="ECO:0000259" key="7">
    <source>
        <dbReference type="Pfam" id="PF01207"/>
    </source>
</evidence>
<dbReference type="Pfam" id="PF01207">
    <property type="entry name" value="Dus"/>
    <property type="match status" value="1"/>
</dbReference>
<evidence type="ECO:0000313" key="8">
    <source>
        <dbReference type="EMBL" id="CAI2369121.1"/>
    </source>
</evidence>
<evidence type="ECO:0000256" key="4">
    <source>
        <dbReference type="ARBA" id="ARBA00022694"/>
    </source>
</evidence>
<keyword evidence="2" id="KW-0285">Flavoprotein</keyword>
<dbReference type="InterPro" id="IPR013785">
    <property type="entry name" value="Aldolase_TIM"/>
</dbReference>
<comment type="caution">
    <text evidence="8">The sequence shown here is derived from an EMBL/GenBank/DDBJ whole genome shotgun (WGS) entry which is preliminary data.</text>
</comment>
<dbReference type="SUPFAM" id="SSF51395">
    <property type="entry name" value="FMN-linked oxidoreductases"/>
    <property type="match status" value="1"/>
</dbReference>
<dbReference type="GO" id="GO:0050660">
    <property type="term" value="F:flavin adenine dinucleotide binding"/>
    <property type="evidence" value="ECO:0007669"/>
    <property type="project" value="InterPro"/>
</dbReference>
<dbReference type="InterPro" id="IPR052582">
    <property type="entry name" value="tRNA-DUS-like"/>
</dbReference>
<feature type="domain" description="DUS-like FMN-binding" evidence="7">
    <location>
        <begin position="12"/>
        <end position="327"/>
    </location>
</feature>
<protein>
    <recommendedName>
        <fullName evidence="7">DUS-like FMN-binding domain-containing protein</fullName>
    </recommendedName>
</protein>
<dbReference type="GO" id="GO:0005737">
    <property type="term" value="C:cytoplasm"/>
    <property type="evidence" value="ECO:0007669"/>
    <property type="project" value="TreeGrafter"/>
</dbReference>
<name>A0AAD1UJR9_EUPCR</name>
<evidence type="ECO:0000313" key="9">
    <source>
        <dbReference type="Proteomes" id="UP001295684"/>
    </source>
</evidence>
<keyword evidence="3" id="KW-0288">FMN</keyword>
<dbReference type="PANTHER" id="PTHR45936:SF1">
    <property type="entry name" value="TRNA-DIHYDROURIDINE(20) SYNTHASE [NAD(P)+]-LIKE"/>
    <property type="match status" value="1"/>
</dbReference>
<keyword evidence="9" id="KW-1185">Reference proteome</keyword>
<dbReference type="InterPro" id="IPR035587">
    <property type="entry name" value="DUS-like_FMN-bd"/>
</dbReference>
<dbReference type="InterPro" id="IPR018517">
    <property type="entry name" value="tRNA_hU_synthase_CS"/>
</dbReference>
<feature type="region of interest" description="Disordered" evidence="6">
    <location>
        <begin position="299"/>
        <end position="335"/>
    </location>
</feature>